<dbReference type="GO" id="GO:0004222">
    <property type="term" value="F:metalloendopeptidase activity"/>
    <property type="evidence" value="ECO:0007669"/>
    <property type="project" value="InterPro"/>
</dbReference>
<evidence type="ECO:0000313" key="8">
    <source>
        <dbReference type="EMBL" id="CCC47446.1"/>
    </source>
</evidence>
<proteinExistence type="inferred from homology"/>
<dbReference type="EMBL" id="HE573020">
    <property type="protein sequence ID" value="CCC47446.1"/>
    <property type="molecule type" value="Genomic_DNA"/>
</dbReference>
<dbReference type="NCBIfam" id="TIGR00043">
    <property type="entry name" value="rRNA maturation RNase YbeY"/>
    <property type="match status" value="1"/>
</dbReference>
<dbReference type="AlphaFoldDB" id="G0TU13"/>
<keyword evidence="3" id="KW-0540">Nuclease</keyword>
<dbReference type="InterPro" id="IPR002036">
    <property type="entry name" value="YbeY"/>
</dbReference>
<protein>
    <recommendedName>
        <fullName evidence="9">rRNA maturation factor</fullName>
    </recommendedName>
</protein>
<dbReference type="VEuPathDB" id="TriTrypDB:TvY486_0401110"/>
<keyword evidence="5" id="KW-0255">Endonuclease</keyword>
<evidence type="ECO:0008006" key="9">
    <source>
        <dbReference type="Google" id="ProtNLM"/>
    </source>
</evidence>
<evidence type="ECO:0000256" key="5">
    <source>
        <dbReference type="ARBA" id="ARBA00022759"/>
    </source>
</evidence>
<dbReference type="PROSITE" id="PS01306">
    <property type="entry name" value="UPF0054"/>
    <property type="match status" value="1"/>
</dbReference>
<dbReference type="HAMAP" id="MF_00009">
    <property type="entry name" value="Endoribonucl_YbeY"/>
    <property type="match status" value="1"/>
</dbReference>
<dbReference type="InterPro" id="IPR023091">
    <property type="entry name" value="MetalPrtase_cat_dom_sf_prd"/>
</dbReference>
<comment type="similarity">
    <text evidence="2">Belongs to the endoribonuclease YbeY family.</text>
</comment>
<evidence type="ECO:0000256" key="7">
    <source>
        <dbReference type="ARBA" id="ARBA00022833"/>
    </source>
</evidence>
<organism evidence="8">
    <name type="scientific">Trypanosoma vivax (strain Y486)</name>
    <dbReference type="NCBI Taxonomy" id="1055687"/>
    <lineage>
        <taxon>Eukaryota</taxon>
        <taxon>Discoba</taxon>
        <taxon>Euglenozoa</taxon>
        <taxon>Kinetoplastea</taxon>
        <taxon>Metakinetoplastina</taxon>
        <taxon>Trypanosomatida</taxon>
        <taxon>Trypanosomatidae</taxon>
        <taxon>Trypanosoma</taxon>
        <taxon>Duttonella</taxon>
    </lineage>
</organism>
<evidence type="ECO:0000256" key="6">
    <source>
        <dbReference type="ARBA" id="ARBA00022801"/>
    </source>
</evidence>
<reference evidence="8" key="1">
    <citation type="journal article" date="2012" name="Proc. Natl. Acad. Sci. U.S.A.">
        <title>Antigenic diversity is generated by distinct evolutionary mechanisms in African trypanosome species.</title>
        <authorList>
            <person name="Jackson A.P."/>
            <person name="Berry A."/>
            <person name="Aslett M."/>
            <person name="Allison H.C."/>
            <person name="Burton P."/>
            <person name="Vavrova-Anderson J."/>
            <person name="Brown R."/>
            <person name="Browne H."/>
            <person name="Corton N."/>
            <person name="Hauser H."/>
            <person name="Gamble J."/>
            <person name="Gilderthorp R."/>
            <person name="Marcello L."/>
            <person name="McQuillan J."/>
            <person name="Otto T.D."/>
            <person name="Quail M.A."/>
            <person name="Sanders M.J."/>
            <person name="van Tonder A."/>
            <person name="Ginger M.L."/>
            <person name="Field M.C."/>
            <person name="Barry J.D."/>
            <person name="Hertz-Fowler C."/>
            <person name="Berriman M."/>
        </authorList>
    </citation>
    <scope>NUCLEOTIDE SEQUENCE</scope>
    <source>
        <strain evidence="8">Y486</strain>
    </source>
</reference>
<evidence type="ECO:0000256" key="4">
    <source>
        <dbReference type="ARBA" id="ARBA00022723"/>
    </source>
</evidence>
<dbReference type="InterPro" id="IPR020549">
    <property type="entry name" value="YbeY_CS"/>
</dbReference>
<keyword evidence="7" id="KW-0862">Zinc</keyword>
<dbReference type="GO" id="GO:0006364">
    <property type="term" value="P:rRNA processing"/>
    <property type="evidence" value="ECO:0007669"/>
    <property type="project" value="InterPro"/>
</dbReference>
<dbReference type="Gene3D" id="3.40.390.30">
    <property type="entry name" value="Metalloproteases ('zincins'), catalytic domain"/>
    <property type="match status" value="1"/>
</dbReference>
<dbReference type="Pfam" id="PF02130">
    <property type="entry name" value="YbeY"/>
    <property type="match status" value="1"/>
</dbReference>
<keyword evidence="6" id="KW-0378">Hydrolase</keyword>
<sequence length="215" mass="24759">MPRPFFRGLSVMGTGPALTNATMRLAEAVLLLERAPSTAELSIHFVPLWEMHKLNFESRGVDKPTDVLTVPGCGSGGFSDTYVSSILFSPDVSEEQKVGTPTRPGAIAQRRLAMQDLGEIYCSVEYIWHRCNSYPSKCLPFHDYMQAALVHAMLHALGYDHDTPERWRMMVRRERLIRERLRVWRRRWPECSWELDGIEFLVMSTEDRKMNVRSV</sequence>
<evidence type="ECO:0000256" key="2">
    <source>
        <dbReference type="ARBA" id="ARBA00010875"/>
    </source>
</evidence>
<accession>G0TU13</accession>
<name>G0TU13_TRYVY</name>
<keyword evidence="4" id="KW-0479">Metal-binding</keyword>
<evidence type="ECO:0000256" key="1">
    <source>
        <dbReference type="ARBA" id="ARBA00001947"/>
    </source>
</evidence>
<evidence type="ECO:0000256" key="3">
    <source>
        <dbReference type="ARBA" id="ARBA00022722"/>
    </source>
</evidence>
<dbReference type="GO" id="GO:0046872">
    <property type="term" value="F:metal ion binding"/>
    <property type="evidence" value="ECO:0007669"/>
    <property type="project" value="UniProtKB-KW"/>
</dbReference>
<gene>
    <name evidence="8" type="ORF">TVY486_0401110</name>
</gene>
<dbReference type="SUPFAM" id="SSF55486">
    <property type="entry name" value="Metalloproteases ('zincins'), catalytic domain"/>
    <property type="match status" value="1"/>
</dbReference>
<comment type="cofactor">
    <cofactor evidence="1">
        <name>Zn(2+)</name>
        <dbReference type="ChEBI" id="CHEBI:29105"/>
    </cofactor>
</comment>
<dbReference type="GO" id="GO:0004519">
    <property type="term" value="F:endonuclease activity"/>
    <property type="evidence" value="ECO:0007669"/>
    <property type="project" value="UniProtKB-KW"/>
</dbReference>